<feature type="compositionally biased region" description="Basic and acidic residues" evidence="1">
    <location>
        <begin position="547"/>
        <end position="569"/>
    </location>
</feature>
<feature type="region of interest" description="Disordered" evidence="1">
    <location>
        <begin position="432"/>
        <end position="468"/>
    </location>
</feature>
<feature type="compositionally biased region" description="Basic residues" evidence="1">
    <location>
        <begin position="868"/>
        <end position="878"/>
    </location>
</feature>
<protein>
    <submittedName>
        <fullName evidence="2">Uncharacterized protein</fullName>
    </submittedName>
</protein>
<feature type="compositionally biased region" description="Basic and acidic residues" evidence="1">
    <location>
        <begin position="626"/>
        <end position="637"/>
    </location>
</feature>
<feature type="compositionally biased region" description="Basic and acidic residues" evidence="1">
    <location>
        <begin position="785"/>
        <end position="795"/>
    </location>
</feature>
<keyword evidence="3" id="KW-1185">Reference proteome</keyword>
<feature type="region of interest" description="Disordered" evidence="1">
    <location>
        <begin position="367"/>
        <end position="387"/>
    </location>
</feature>
<feature type="compositionally biased region" description="Basic and acidic residues" evidence="1">
    <location>
        <begin position="884"/>
        <end position="900"/>
    </location>
</feature>
<feature type="compositionally biased region" description="Basic and acidic residues" evidence="1">
    <location>
        <begin position="922"/>
        <end position="939"/>
    </location>
</feature>
<feature type="compositionally biased region" description="Acidic residues" evidence="1">
    <location>
        <begin position="374"/>
        <end position="387"/>
    </location>
</feature>
<name>A0A8W8K3E1_MAGGI</name>
<feature type="compositionally biased region" description="Acidic residues" evidence="1">
    <location>
        <begin position="433"/>
        <end position="450"/>
    </location>
</feature>
<evidence type="ECO:0000313" key="2">
    <source>
        <dbReference type="EnsemblMetazoa" id="G22262.1:cds"/>
    </source>
</evidence>
<feature type="region of interest" description="Disordered" evidence="1">
    <location>
        <begin position="488"/>
        <end position="507"/>
    </location>
</feature>
<organism evidence="2 3">
    <name type="scientific">Magallana gigas</name>
    <name type="common">Pacific oyster</name>
    <name type="synonym">Crassostrea gigas</name>
    <dbReference type="NCBI Taxonomy" id="29159"/>
    <lineage>
        <taxon>Eukaryota</taxon>
        <taxon>Metazoa</taxon>
        <taxon>Spiralia</taxon>
        <taxon>Lophotrochozoa</taxon>
        <taxon>Mollusca</taxon>
        <taxon>Bivalvia</taxon>
        <taxon>Autobranchia</taxon>
        <taxon>Pteriomorphia</taxon>
        <taxon>Ostreida</taxon>
        <taxon>Ostreoidea</taxon>
        <taxon>Ostreidae</taxon>
        <taxon>Magallana</taxon>
    </lineage>
</organism>
<dbReference type="EnsemblMetazoa" id="G22262.1">
    <property type="protein sequence ID" value="G22262.1:cds"/>
    <property type="gene ID" value="G22262"/>
</dbReference>
<feature type="compositionally biased region" description="Basic and acidic residues" evidence="1">
    <location>
        <begin position="809"/>
        <end position="819"/>
    </location>
</feature>
<dbReference type="OrthoDB" id="6163202at2759"/>
<evidence type="ECO:0000256" key="1">
    <source>
        <dbReference type="SAM" id="MobiDB-lite"/>
    </source>
</evidence>
<dbReference type="OMA" id="IPTDRKF"/>
<feature type="compositionally biased region" description="Basic and acidic residues" evidence="1">
    <location>
        <begin position="597"/>
        <end position="615"/>
    </location>
</feature>
<reference evidence="2" key="1">
    <citation type="submission" date="2022-08" db="UniProtKB">
        <authorList>
            <consortium name="EnsemblMetazoa"/>
        </authorList>
    </citation>
    <scope>IDENTIFICATION</scope>
    <source>
        <strain evidence="2">05x7-T-G4-1.051#20</strain>
    </source>
</reference>
<dbReference type="AlphaFoldDB" id="A0A8W8K3E1"/>
<feature type="compositionally biased region" description="Acidic residues" evidence="1">
    <location>
        <begin position="638"/>
        <end position="650"/>
    </location>
</feature>
<evidence type="ECO:0000313" key="3">
    <source>
        <dbReference type="Proteomes" id="UP000005408"/>
    </source>
</evidence>
<feature type="compositionally biased region" description="Polar residues" evidence="1">
    <location>
        <begin position="820"/>
        <end position="831"/>
    </location>
</feature>
<feature type="compositionally biased region" description="Basic and acidic residues" evidence="1">
    <location>
        <begin position="735"/>
        <end position="747"/>
    </location>
</feature>
<sequence>MDIKKKINKIIRRVAKSAKDIKNVSRKELSSAFRTAVKNLPNGDVKEAIEAQFEKYLGDFERRVLQSKENGMFYHKLKPDEVWKPPKGMSNEEAEKIRTCMIAKKLKKGVDIKRDVSMLQSYQKDPRVLMKLSSSLIPLQSLKNVMDIYEGYCQNEMEKCLHSKDVQSIQRLADFTEEGLQWFSMKYRTIPGKMEKSLLTYADIVAALSSIYVDLKIVLSRDMEKKEITSAARMLCGLVSAVVPDSHKLDVLLQLAELTPDDQKFIWPYVKKSLKDFKISGDNKRFLKYNICMVKLSKLWPEGMEEFIQSAKKIPAPSDFITWISSCNPALLESIPTDRKFTGTHVTRFMLEDLDENLIEQFLEALTDRKDESTETAEGEPMVADDAEAVDEELPDLEVIEEKTETSTTSAPQELFFIDKGKPKAEKDKLIDLDEEEEENEEKMECDDDSGLNSESPLVLSDSDEEDDPTIIVDDALEEIEEVLQNAMNKEVSGSEQEEEGEEDVIVMDDVKTANALKKGKSPRKGKKSGFGDFEMHLSSLSKQLRSKTEAMETDELNKTVTKDTESKEGLVTPQKTPLRSQRSSSKRTTSTSSQKSNEDDKRMGEDKKEKEGRANNKSPRQASSSKEEKVQEVSKEEAEEISSDNDDAAESVVSDSCDSDEADFVSCPKIEESIQSACSKTGNETVCEFMSPTVEIIQSKVRKSSRRKLLKDDNPAAEDVDVYTFIMSPAKKSKASEEDSSNKEDETAQTTRRRLRRKTTSDLLPESKTNKDSTRKSLMSLENSNKKSDSKITEYFKTTPIRTHGKVLYRDESVEEKSGQLSDAQEISTNGDKKAEESESGSSINGGTRRSTRKNKPANALSDLTKHTKNSPVKRTRSQSGSEGKESESTTRQNKDNRIVTKSGVQTLDNVEEVSPRRTRSNSESKSAQENKTIKDNADDAIYASNASEMDSSCDDMKKTGTSKLTPKKSPKAQKRVLRSRKATPSKRTQLSESLPVDSPRKSLRSRKT</sequence>
<feature type="compositionally biased region" description="Low complexity" evidence="1">
    <location>
        <begin position="580"/>
        <end position="596"/>
    </location>
</feature>
<feature type="region of interest" description="Disordered" evidence="1">
    <location>
        <begin position="516"/>
        <end position="663"/>
    </location>
</feature>
<feature type="compositionally biased region" description="Basic residues" evidence="1">
    <location>
        <begin position="967"/>
        <end position="986"/>
    </location>
</feature>
<accession>A0A8W8K3E1</accession>
<dbReference type="Proteomes" id="UP000005408">
    <property type="component" value="Unassembled WGS sequence"/>
</dbReference>
<feature type="region of interest" description="Disordered" evidence="1">
    <location>
        <begin position="731"/>
        <end position="1010"/>
    </location>
</feature>
<feature type="compositionally biased region" description="Acidic residues" evidence="1">
    <location>
        <begin position="496"/>
        <end position="507"/>
    </location>
</feature>
<proteinExistence type="predicted"/>
<feature type="compositionally biased region" description="Basic residues" evidence="1">
    <location>
        <begin position="518"/>
        <end position="528"/>
    </location>
</feature>